<protein>
    <submittedName>
        <fullName evidence="2">Uncharacterized protein</fullName>
    </submittedName>
</protein>
<sequence length="258" mass="28548">MLPEMLVATLRARGRWLLGWGAGLWIAIFVWKIGLRFLPIGNLPGWLVLTLNAGADDDALLFTLVLPWLMGVPLLGEAARWLGEATSRETVAFLLTLPVSRWVLFLSGWGFHILLLLILLGISLMGLWVGQGVFSGSWNAVEPLSHLVALGLLLGLVIQGGMLIALYTASFRLGFGGAFGGLLVSFLLYGWTQHFPLLNWMRFLLPWYYYLAGGWSEGSRGLLGVMGGINVLLAVWLFWAFVYGRLTEASERQKIKKC</sequence>
<dbReference type="Proteomes" id="UP000050544">
    <property type="component" value="Unassembled WGS sequence"/>
</dbReference>
<keyword evidence="1" id="KW-0812">Transmembrane</keyword>
<proteinExistence type="predicted"/>
<feature type="transmembrane region" description="Helical" evidence="1">
    <location>
        <begin position="16"/>
        <end position="39"/>
    </location>
</feature>
<dbReference type="AlphaFoldDB" id="A0A0P6Y0X7"/>
<dbReference type="PATRIC" id="fig|869279.4.peg.1706"/>
<dbReference type="EMBL" id="LGKO01000005">
    <property type="protein sequence ID" value="KPL82539.1"/>
    <property type="molecule type" value="Genomic_DNA"/>
</dbReference>
<gene>
    <name evidence="2" type="ORF">SE15_10440</name>
</gene>
<name>A0A0P6Y0X7_9CHLR</name>
<keyword evidence="3" id="KW-1185">Reference proteome</keyword>
<dbReference type="STRING" id="869279.SE15_10440"/>
<comment type="caution">
    <text evidence="2">The sequence shown here is derived from an EMBL/GenBank/DDBJ whole genome shotgun (WGS) entry which is preliminary data.</text>
</comment>
<feature type="transmembrane region" description="Helical" evidence="1">
    <location>
        <begin position="173"/>
        <end position="192"/>
    </location>
</feature>
<evidence type="ECO:0000256" key="1">
    <source>
        <dbReference type="SAM" id="Phobius"/>
    </source>
</evidence>
<reference evidence="2 3" key="1">
    <citation type="submission" date="2015-07" db="EMBL/GenBank/DDBJ databases">
        <title>Whole genome sequence of Thermanaerothrix daxensis DSM 23592.</title>
        <authorList>
            <person name="Hemp J."/>
            <person name="Ward L.M."/>
            <person name="Pace L.A."/>
            <person name="Fischer W.W."/>
        </authorList>
    </citation>
    <scope>NUCLEOTIDE SEQUENCE [LARGE SCALE GENOMIC DNA]</scope>
    <source>
        <strain evidence="2 3">GNS-1</strain>
    </source>
</reference>
<evidence type="ECO:0000313" key="2">
    <source>
        <dbReference type="EMBL" id="KPL82539.1"/>
    </source>
</evidence>
<feature type="transmembrane region" description="Helical" evidence="1">
    <location>
        <begin position="102"/>
        <end position="127"/>
    </location>
</feature>
<evidence type="ECO:0000313" key="3">
    <source>
        <dbReference type="Proteomes" id="UP000050544"/>
    </source>
</evidence>
<feature type="transmembrane region" description="Helical" evidence="1">
    <location>
        <begin position="221"/>
        <end position="244"/>
    </location>
</feature>
<organism evidence="2 3">
    <name type="scientific">Thermanaerothrix daxensis</name>
    <dbReference type="NCBI Taxonomy" id="869279"/>
    <lineage>
        <taxon>Bacteria</taxon>
        <taxon>Bacillati</taxon>
        <taxon>Chloroflexota</taxon>
        <taxon>Anaerolineae</taxon>
        <taxon>Anaerolineales</taxon>
        <taxon>Anaerolineaceae</taxon>
        <taxon>Thermanaerothrix</taxon>
    </lineage>
</organism>
<keyword evidence="1" id="KW-1133">Transmembrane helix</keyword>
<feature type="transmembrane region" description="Helical" evidence="1">
    <location>
        <begin position="147"/>
        <end position="166"/>
    </location>
</feature>
<feature type="transmembrane region" description="Helical" evidence="1">
    <location>
        <begin position="59"/>
        <end position="82"/>
    </location>
</feature>
<keyword evidence="1" id="KW-0472">Membrane</keyword>
<accession>A0A0P6Y0X7</accession>